<keyword evidence="11 12" id="KW-0472">Membrane</keyword>
<dbReference type="GO" id="GO:0046872">
    <property type="term" value="F:metal ion binding"/>
    <property type="evidence" value="ECO:0007669"/>
    <property type="project" value="UniProtKB-KW"/>
</dbReference>
<dbReference type="CDD" id="cd07328">
    <property type="entry name" value="M48_Ste24p_like"/>
    <property type="match status" value="1"/>
</dbReference>
<evidence type="ECO:0000256" key="5">
    <source>
        <dbReference type="ARBA" id="ARBA00022692"/>
    </source>
</evidence>
<dbReference type="InterPro" id="IPR050083">
    <property type="entry name" value="HtpX_protease"/>
</dbReference>
<gene>
    <name evidence="14" type="ORF">NCTC10698_01194</name>
</gene>
<reference evidence="14 15" key="1">
    <citation type="submission" date="2018-06" db="EMBL/GenBank/DDBJ databases">
        <authorList>
            <consortium name="Pathogen Informatics"/>
            <person name="Doyle S."/>
        </authorList>
    </citation>
    <scope>NUCLEOTIDE SEQUENCE [LARGE SCALE GENOMIC DNA]</scope>
    <source>
        <strain evidence="14 15">NCTC10698</strain>
    </source>
</reference>
<evidence type="ECO:0000313" key="14">
    <source>
        <dbReference type="EMBL" id="SUY75582.1"/>
    </source>
</evidence>
<evidence type="ECO:0000256" key="1">
    <source>
        <dbReference type="ARBA" id="ARBA00001947"/>
    </source>
</evidence>
<evidence type="ECO:0000313" key="15">
    <source>
        <dbReference type="Proteomes" id="UP000255070"/>
    </source>
</evidence>
<keyword evidence="15" id="KW-1185">Reference proteome</keyword>
<protein>
    <submittedName>
        <fullName evidence="14">Peptidase family M48</fullName>
    </submittedName>
</protein>
<keyword evidence="4" id="KW-0645">Protease</keyword>
<accession>A0A8B4S210</accession>
<dbReference type="AlphaFoldDB" id="A0A8B4S210"/>
<evidence type="ECO:0000256" key="7">
    <source>
        <dbReference type="ARBA" id="ARBA00022801"/>
    </source>
</evidence>
<evidence type="ECO:0000256" key="8">
    <source>
        <dbReference type="ARBA" id="ARBA00022833"/>
    </source>
</evidence>
<proteinExistence type="predicted"/>
<dbReference type="RefSeq" id="WP_003076827.1">
    <property type="nucleotide sequence ID" value="NZ_BBJZ01000023.1"/>
</dbReference>
<keyword evidence="9 12" id="KW-1133">Transmembrane helix</keyword>
<dbReference type="PANTHER" id="PTHR43221:SF1">
    <property type="entry name" value="PROTEASE HTPX"/>
    <property type="match status" value="1"/>
</dbReference>
<feature type="domain" description="Peptidase M48" evidence="13">
    <location>
        <begin position="157"/>
        <end position="330"/>
    </location>
</feature>
<evidence type="ECO:0000256" key="9">
    <source>
        <dbReference type="ARBA" id="ARBA00022989"/>
    </source>
</evidence>
<evidence type="ECO:0000256" key="6">
    <source>
        <dbReference type="ARBA" id="ARBA00022723"/>
    </source>
</evidence>
<evidence type="ECO:0000259" key="13">
    <source>
        <dbReference type="Pfam" id="PF01435"/>
    </source>
</evidence>
<organism evidence="14 15">
    <name type="scientific">Comamonas testosteroni</name>
    <name type="common">Pseudomonas testosteroni</name>
    <dbReference type="NCBI Taxonomy" id="285"/>
    <lineage>
        <taxon>Bacteria</taxon>
        <taxon>Pseudomonadati</taxon>
        <taxon>Pseudomonadota</taxon>
        <taxon>Betaproteobacteria</taxon>
        <taxon>Burkholderiales</taxon>
        <taxon>Comamonadaceae</taxon>
        <taxon>Comamonas</taxon>
    </lineage>
</organism>
<dbReference type="GO" id="GO:0004222">
    <property type="term" value="F:metalloendopeptidase activity"/>
    <property type="evidence" value="ECO:0007669"/>
    <property type="project" value="InterPro"/>
</dbReference>
<comment type="subcellular location">
    <subcellularLocation>
        <location evidence="2">Cell membrane</location>
        <topology evidence="2">Multi-pass membrane protein</topology>
    </subcellularLocation>
</comment>
<sequence length="625" mass="71064">MEQADYVHLVRVSELASAENSHAYRRSVALFAALGYAWVLGCLALALCLLFWAGSHLLAGQWRFVWIMTAIASLSLFWNSLRALWFKVDKAEGIVLMPEDAPALFEALERIRRKMAGPGIDAVYLTRDFNASIRQVPRWGVVGGVRNELSLGLPLMMAQDRNRLLAVLAHEYGHLRGGHGKFGAWVYRTRLSWTRLYEGMQGDSGVASFVTRRFLHWYFPRFLARTFAMARQDEYEADKAAAGLLGQAVMADALVEIDLRQQWFQQKFWPLHWRSARKQAVPMGPYSAMKYWLAQPVKPAFARQALKASLRLKSGLEDTHPVLRERVDALIGERPQLPQQWSAGGALALLNPRKLGEWLKSFDKQWCLENASAWKEHHARLARSERMLAQLGGEGHQSVADLLLRVKLMLRLDPHAEVRALYQEVLRREPDNAKALAGMVDVLPPDMGDVQLDMLERLFDLHVEYRWWAANFAVELLESRQQIGVEGESVQALKLWRERVRQTSELEDRFSEELMQTPLLNALLAHGLTDFEISEVAAELRNFRAVSQAWLVRKQLDTIRSRPVFLLLAEMDGLGEEEGDALGAQIHDGLELPGKLYVMRVQQAATRDDMARQGVRPVYLRAFAG</sequence>
<keyword evidence="7" id="KW-0378">Hydrolase</keyword>
<keyword evidence="10" id="KW-0482">Metalloprotease</keyword>
<dbReference type="EMBL" id="UFXL01000001">
    <property type="protein sequence ID" value="SUY75582.1"/>
    <property type="molecule type" value="Genomic_DNA"/>
</dbReference>
<evidence type="ECO:0000256" key="11">
    <source>
        <dbReference type="ARBA" id="ARBA00023136"/>
    </source>
</evidence>
<evidence type="ECO:0000256" key="10">
    <source>
        <dbReference type="ARBA" id="ARBA00023049"/>
    </source>
</evidence>
<dbReference type="InterPro" id="IPR001915">
    <property type="entry name" value="Peptidase_M48"/>
</dbReference>
<evidence type="ECO:0000256" key="4">
    <source>
        <dbReference type="ARBA" id="ARBA00022670"/>
    </source>
</evidence>
<dbReference type="GO" id="GO:0005886">
    <property type="term" value="C:plasma membrane"/>
    <property type="evidence" value="ECO:0007669"/>
    <property type="project" value="UniProtKB-SubCell"/>
</dbReference>
<comment type="caution">
    <text evidence="14">The sequence shown here is derived from an EMBL/GenBank/DDBJ whole genome shotgun (WGS) entry which is preliminary data.</text>
</comment>
<evidence type="ECO:0000256" key="12">
    <source>
        <dbReference type="SAM" id="Phobius"/>
    </source>
</evidence>
<name>A0A8B4S210_COMTE</name>
<feature type="transmembrane region" description="Helical" evidence="12">
    <location>
        <begin position="28"/>
        <end position="52"/>
    </location>
</feature>
<feature type="transmembrane region" description="Helical" evidence="12">
    <location>
        <begin position="64"/>
        <end position="81"/>
    </location>
</feature>
<dbReference type="GeneID" id="63995664"/>
<keyword evidence="6" id="KW-0479">Metal-binding</keyword>
<keyword evidence="5 12" id="KW-0812">Transmembrane</keyword>
<dbReference type="PANTHER" id="PTHR43221">
    <property type="entry name" value="PROTEASE HTPX"/>
    <property type="match status" value="1"/>
</dbReference>
<evidence type="ECO:0000256" key="3">
    <source>
        <dbReference type="ARBA" id="ARBA00022475"/>
    </source>
</evidence>
<dbReference type="Proteomes" id="UP000255070">
    <property type="component" value="Unassembled WGS sequence"/>
</dbReference>
<keyword evidence="8" id="KW-0862">Zinc</keyword>
<evidence type="ECO:0000256" key="2">
    <source>
        <dbReference type="ARBA" id="ARBA00004651"/>
    </source>
</evidence>
<comment type="cofactor">
    <cofactor evidence="1">
        <name>Zn(2+)</name>
        <dbReference type="ChEBI" id="CHEBI:29105"/>
    </cofactor>
</comment>
<dbReference type="Pfam" id="PF01435">
    <property type="entry name" value="Peptidase_M48"/>
    <property type="match status" value="1"/>
</dbReference>
<dbReference type="GO" id="GO:0006508">
    <property type="term" value="P:proteolysis"/>
    <property type="evidence" value="ECO:0007669"/>
    <property type="project" value="UniProtKB-KW"/>
</dbReference>
<keyword evidence="3" id="KW-1003">Cell membrane</keyword>